<dbReference type="Pfam" id="PF10115">
    <property type="entry name" value="HlyU"/>
    <property type="match status" value="1"/>
</dbReference>
<dbReference type="STRING" id="187304.B0E33_19570"/>
<dbReference type="Proteomes" id="UP000048926">
    <property type="component" value="Unassembled WGS sequence"/>
</dbReference>
<dbReference type="InterPro" id="IPR018772">
    <property type="entry name" value="Transcription_activator_HlyU"/>
</dbReference>
<accession>A0A0M6Y4A5</accession>
<reference evidence="3" key="1">
    <citation type="submission" date="2015-07" db="EMBL/GenBank/DDBJ databases">
        <authorList>
            <person name="Rodrigo-Torres Lidia"/>
            <person name="Arahal R.David."/>
        </authorList>
    </citation>
    <scope>NUCLEOTIDE SEQUENCE [LARGE SCALE GENOMIC DNA]</scope>
    <source>
        <strain evidence="3">CECT 4801</strain>
    </source>
</reference>
<protein>
    <submittedName>
        <fullName evidence="2">Uncharacterized protein</fullName>
    </submittedName>
</protein>
<evidence type="ECO:0000313" key="3">
    <source>
        <dbReference type="Proteomes" id="UP000048926"/>
    </source>
</evidence>
<proteinExistence type="predicted"/>
<dbReference type="EMBL" id="CXST01000001">
    <property type="protein sequence ID" value="CTQ43640.1"/>
    <property type="molecule type" value="Genomic_DNA"/>
</dbReference>
<dbReference type="RefSeq" id="WP_022998064.1">
    <property type="nucleotide sequence ID" value="NZ_CP045617.1"/>
</dbReference>
<evidence type="ECO:0000313" key="2">
    <source>
        <dbReference type="EMBL" id="CTQ43640.1"/>
    </source>
</evidence>
<dbReference type="OrthoDB" id="9800971at2"/>
<sequence length="96" mass="10455">MLGKMFKSLFGSSGDGNKGASKATTVDYDGYLIVAQPQLSNGQWQVSGRIEKQVGETTKVHTFIRADTLPDEEAAANEMIRKAKLMIDQVGDSIFD</sequence>
<keyword evidence="3" id="KW-1185">Reference proteome</keyword>
<name>A0A0M6Y4A5_9HYPH</name>
<evidence type="ECO:0000256" key="1">
    <source>
        <dbReference type="SAM" id="MobiDB-lite"/>
    </source>
</evidence>
<dbReference type="KEGG" id="lagg:B0E33_19570"/>
<organism evidence="2 3">
    <name type="scientific">Roseibium aggregatum</name>
    <dbReference type="NCBI Taxonomy" id="187304"/>
    <lineage>
        <taxon>Bacteria</taxon>
        <taxon>Pseudomonadati</taxon>
        <taxon>Pseudomonadota</taxon>
        <taxon>Alphaproteobacteria</taxon>
        <taxon>Hyphomicrobiales</taxon>
        <taxon>Stappiaceae</taxon>
        <taxon>Roseibium</taxon>
    </lineage>
</organism>
<dbReference type="AlphaFoldDB" id="A0A0M6Y4A5"/>
<feature type="region of interest" description="Disordered" evidence="1">
    <location>
        <begin position="1"/>
        <end position="20"/>
    </location>
</feature>
<gene>
    <name evidence="2" type="ORF">LAL4801_02080</name>
</gene>